<dbReference type="KEGG" id="naci:NUH88_20170"/>
<dbReference type="PIRSF" id="PIRSF031780">
    <property type="entry name" value="UCP031780"/>
    <property type="match status" value="1"/>
</dbReference>
<organism evidence="1 2">
    <name type="scientific">Nisaea acidiphila</name>
    <dbReference type="NCBI Taxonomy" id="1862145"/>
    <lineage>
        <taxon>Bacteria</taxon>
        <taxon>Pseudomonadati</taxon>
        <taxon>Pseudomonadota</taxon>
        <taxon>Alphaproteobacteria</taxon>
        <taxon>Rhodospirillales</taxon>
        <taxon>Thalassobaculaceae</taxon>
        <taxon>Nisaea</taxon>
    </lineage>
</organism>
<dbReference type="EMBL" id="CP102480">
    <property type="protein sequence ID" value="UUX49701.1"/>
    <property type="molecule type" value="Genomic_DNA"/>
</dbReference>
<accession>A0A9J7AW93</accession>
<dbReference type="Gene3D" id="1.10.790.20">
    <property type="entry name" value="Domain of unknown function DUF1476"/>
    <property type="match status" value="1"/>
</dbReference>
<dbReference type="Pfam" id="PF07345">
    <property type="entry name" value="ATPaseInh_sub_z"/>
    <property type="match status" value="1"/>
</dbReference>
<keyword evidence="2" id="KW-1185">Reference proteome</keyword>
<reference evidence="1" key="1">
    <citation type="submission" date="2022-08" db="EMBL/GenBank/DDBJ databases">
        <title>Nisaea acidiphila sp. nov., isolated from a marine algal debris and emended description of the genus Nisaea Urios et al. 2008.</title>
        <authorList>
            <person name="Kwon K."/>
        </authorList>
    </citation>
    <scope>NUCLEOTIDE SEQUENCE</scope>
    <source>
        <strain evidence="1">MEBiC11861</strain>
    </source>
</reference>
<dbReference type="InterPro" id="IPR009945">
    <property type="entry name" value="ATPase_inh_sub_z"/>
</dbReference>
<proteinExistence type="predicted"/>
<dbReference type="Proteomes" id="UP001060336">
    <property type="component" value="Chromosome"/>
</dbReference>
<name>A0A9J7AW93_9PROT</name>
<gene>
    <name evidence="1" type="ORF">NUH88_20170</name>
</gene>
<evidence type="ECO:0000313" key="1">
    <source>
        <dbReference type="EMBL" id="UUX49701.1"/>
    </source>
</evidence>
<sequence>MSGFDKRQKGEEAKFALDAELQFKASARRNKLLGLWVAETFLDKTGPDADAYAREVVAADMEKPGVDDVVEFVLKSVEGTGADLSEHRLRNKIDEFTALAVEQVKNEG</sequence>
<evidence type="ECO:0000313" key="2">
    <source>
        <dbReference type="Proteomes" id="UP001060336"/>
    </source>
</evidence>
<dbReference type="InterPro" id="IPR038293">
    <property type="entry name" value="ATPase_inh_sub_z_sf"/>
</dbReference>
<dbReference type="RefSeq" id="WP_257768524.1">
    <property type="nucleotide sequence ID" value="NZ_CP102480.1"/>
</dbReference>
<dbReference type="AlphaFoldDB" id="A0A9J7AW93"/>
<protein>
    <submittedName>
        <fullName evidence="1">DUF1476 domain-containing protein</fullName>
    </submittedName>
</protein>